<gene>
    <name evidence="2" type="ORF">K444DRAFT_612496</name>
</gene>
<organism evidence="2 3">
    <name type="scientific">Hyaloscypha bicolor E</name>
    <dbReference type="NCBI Taxonomy" id="1095630"/>
    <lineage>
        <taxon>Eukaryota</taxon>
        <taxon>Fungi</taxon>
        <taxon>Dikarya</taxon>
        <taxon>Ascomycota</taxon>
        <taxon>Pezizomycotina</taxon>
        <taxon>Leotiomycetes</taxon>
        <taxon>Helotiales</taxon>
        <taxon>Hyaloscyphaceae</taxon>
        <taxon>Hyaloscypha</taxon>
        <taxon>Hyaloscypha bicolor</taxon>
    </lineage>
</organism>
<feature type="compositionally biased region" description="Low complexity" evidence="1">
    <location>
        <begin position="11"/>
        <end position="38"/>
    </location>
</feature>
<dbReference type="EMBL" id="KZ613790">
    <property type="protein sequence ID" value="PMD60297.1"/>
    <property type="molecule type" value="Genomic_DNA"/>
</dbReference>
<reference evidence="2 3" key="1">
    <citation type="submission" date="2016-04" db="EMBL/GenBank/DDBJ databases">
        <title>A degradative enzymes factory behind the ericoid mycorrhizal symbiosis.</title>
        <authorList>
            <consortium name="DOE Joint Genome Institute"/>
            <person name="Martino E."/>
            <person name="Morin E."/>
            <person name="Grelet G."/>
            <person name="Kuo A."/>
            <person name="Kohler A."/>
            <person name="Daghino S."/>
            <person name="Barry K."/>
            <person name="Choi C."/>
            <person name="Cichocki N."/>
            <person name="Clum A."/>
            <person name="Copeland A."/>
            <person name="Hainaut M."/>
            <person name="Haridas S."/>
            <person name="Labutti K."/>
            <person name="Lindquist E."/>
            <person name="Lipzen A."/>
            <person name="Khouja H.-R."/>
            <person name="Murat C."/>
            <person name="Ohm R."/>
            <person name="Olson A."/>
            <person name="Spatafora J."/>
            <person name="Veneault-Fourrey C."/>
            <person name="Henrissat B."/>
            <person name="Grigoriev I."/>
            <person name="Martin F."/>
            <person name="Perotto S."/>
        </authorList>
    </citation>
    <scope>NUCLEOTIDE SEQUENCE [LARGE SCALE GENOMIC DNA]</scope>
    <source>
        <strain evidence="2 3">E</strain>
    </source>
</reference>
<evidence type="ECO:0000313" key="2">
    <source>
        <dbReference type="EMBL" id="PMD60297.1"/>
    </source>
</evidence>
<proteinExistence type="predicted"/>
<feature type="region of interest" description="Disordered" evidence="1">
    <location>
        <begin position="1"/>
        <end position="82"/>
    </location>
</feature>
<keyword evidence="3" id="KW-1185">Reference proteome</keyword>
<sequence>MAHKAKPKLKPSPTQSTKTTQKTKSIQKTKTTKETTTTENANKNNLTPSSFTEPVLRVVSPPSAGKGSKSPQKPQPDEDGTTKTPIVVFHKQEKEDNIADIIGVKTLTMWKKSSGRSKSWANCRRTKLSQGDLELLAQSQTRSVSFGWQFSSMVTPSLFARSHGIRVNSEPTQKRLSTARTSGYLAVDQNRYVPLPRGRPVFGWAKRQGSEHRAELGFLRLTINREDVNLTREAYLSEIDLSKSDAPGSKRPWRVAGIQCFPVLRFLRNESHADVYLIQNPNNPFKLYHAHAFLNDGLSGNWSTFAKRKMKHLRGSRDFLTETIQRGRVIIIMKAGPNAEEFHLNNTQKEFPPLPGIDPKSVKIRPNKNRISYAAVVGRNRSSKHCLDSNHRAYKAWENRNGRGKTKAIPKVVPSRAIEESQLDTKSEDFSAWVTVGRRRLQGIALRNRGSKLSKVIM</sequence>
<feature type="compositionally biased region" description="Polar residues" evidence="1">
    <location>
        <begin position="39"/>
        <end position="52"/>
    </location>
</feature>
<accession>A0A2J6TB92</accession>
<evidence type="ECO:0000256" key="1">
    <source>
        <dbReference type="SAM" id="MobiDB-lite"/>
    </source>
</evidence>
<dbReference type="GeneID" id="36588223"/>
<dbReference type="AlphaFoldDB" id="A0A2J6TB92"/>
<name>A0A2J6TB92_9HELO</name>
<protein>
    <submittedName>
        <fullName evidence="2">Uncharacterized protein</fullName>
    </submittedName>
</protein>
<dbReference type="OrthoDB" id="3801394at2759"/>
<dbReference type="RefSeq" id="XP_024737201.1">
    <property type="nucleotide sequence ID" value="XM_024880146.1"/>
</dbReference>
<evidence type="ECO:0000313" key="3">
    <source>
        <dbReference type="Proteomes" id="UP000235371"/>
    </source>
</evidence>
<feature type="compositionally biased region" description="Low complexity" evidence="1">
    <location>
        <begin position="60"/>
        <end position="72"/>
    </location>
</feature>
<dbReference type="InParanoid" id="A0A2J6TB92"/>
<dbReference type="Proteomes" id="UP000235371">
    <property type="component" value="Unassembled WGS sequence"/>
</dbReference>